<protein>
    <submittedName>
        <fullName evidence="1">DUF1766-domain-containing protein</fullName>
    </submittedName>
</protein>
<reference evidence="1" key="1">
    <citation type="submission" date="2018-02" db="EMBL/GenBank/DDBJ databases">
        <title>The genomes of Aspergillus section Nigri reveals drivers in fungal speciation.</title>
        <authorList>
            <consortium name="DOE Joint Genome Institute"/>
            <person name="Vesth T.C."/>
            <person name="Nybo J."/>
            <person name="Theobald S."/>
            <person name="Brandl J."/>
            <person name="Frisvad J.C."/>
            <person name="Nielsen K.F."/>
            <person name="Lyhne E.K."/>
            <person name="Kogle M.E."/>
            <person name="Kuo A."/>
            <person name="Riley R."/>
            <person name="Clum A."/>
            <person name="Nolan M."/>
            <person name="Lipzen A."/>
            <person name="Salamov A."/>
            <person name="Henrissat B."/>
            <person name="Wiebenga A."/>
            <person name="De vries R.P."/>
            <person name="Grigoriev I.V."/>
            <person name="Mortensen U.H."/>
            <person name="Andersen M.R."/>
            <person name="Baker S.E."/>
        </authorList>
    </citation>
    <scope>NUCLEOTIDE SEQUENCE</scope>
    <source>
        <strain evidence="1">CBS 621.78</strain>
    </source>
</reference>
<dbReference type="Proteomes" id="UP000249057">
    <property type="component" value="Unassembled WGS sequence"/>
</dbReference>
<gene>
    <name evidence="1" type="ORF">BO95DRAFT_430281</name>
</gene>
<proteinExistence type="predicted"/>
<name>A0ACD1GEF3_9EURO</name>
<sequence length="413" mass="45359">MPVIANTPEALIARTDSCDPETTCQGLTNSGKPCRRALGDPTDRYCWQHKDQAATESPGTSTPSAMNPNKPRTSIDTLLDRIGILNINDGASEKWRPSRPTTTSNKPPKRQKKRTICCCFEVIEEEEIRPPRPVSARPPSQAAAPGPVPQANLLSPNSQIPTRPSAQTSSHYSSTSSGIPESWIPADLSAEAASTLASELDKPISERDEPGYIYMFWLTPEETTGNGGGARGPPPAEVASSLLPHHHKSSGGGARDRAVSDAIRTARDLRALTSAPSATSPGTIRLKIGRANNVQRRLNEWSRQCGHHVTLIRYYPYTPSTPQPSPARFGGGTVHDNAALEPGRKVPFVHRVERLIHLELGDVRVRDMGKCPECGREHKEWFEVTAEKSSLKRVDDCIRRWVKWAEVQEKQSR</sequence>
<evidence type="ECO:0000313" key="2">
    <source>
        <dbReference type="Proteomes" id="UP000249057"/>
    </source>
</evidence>
<keyword evidence="2" id="KW-1185">Reference proteome</keyword>
<organism evidence="1 2">
    <name type="scientific">Aspergillus brunneoviolaceus CBS 621.78</name>
    <dbReference type="NCBI Taxonomy" id="1450534"/>
    <lineage>
        <taxon>Eukaryota</taxon>
        <taxon>Fungi</taxon>
        <taxon>Dikarya</taxon>
        <taxon>Ascomycota</taxon>
        <taxon>Pezizomycotina</taxon>
        <taxon>Eurotiomycetes</taxon>
        <taxon>Eurotiomycetidae</taxon>
        <taxon>Eurotiales</taxon>
        <taxon>Aspergillaceae</taxon>
        <taxon>Aspergillus</taxon>
        <taxon>Aspergillus subgen. Circumdati</taxon>
    </lineage>
</organism>
<dbReference type="EMBL" id="KZ825329">
    <property type="protein sequence ID" value="RAH47636.1"/>
    <property type="molecule type" value="Genomic_DNA"/>
</dbReference>
<accession>A0ACD1GEF3</accession>
<evidence type="ECO:0000313" key="1">
    <source>
        <dbReference type="EMBL" id="RAH47636.1"/>
    </source>
</evidence>